<dbReference type="PANTHER" id="PTHR35186">
    <property type="entry name" value="ANK_REP_REGION DOMAIN-CONTAINING PROTEIN"/>
    <property type="match status" value="1"/>
</dbReference>
<protein>
    <recommendedName>
        <fullName evidence="2">DUF7580 domain-containing protein</fullName>
    </recommendedName>
</protein>
<comment type="caution">
    <text evidence="3">The sequence shown here is derived from an EMBL/GenBank/DDBJ whole genome shotgun (WGS) entry which is preliminary data.</text>
</comment>
<proteinExistence type="predicted"/>
<dbReference type="Proteomes" id="UP000774617">
    <property type="component" value="Unassembled WGS sequence"/>
</dbReference>
<accession>A0ABQ8G3F3</accession>
<evidence type="ECO:0000259" key="2">
    <source>
        <dbReference type="Pfam" id="PF24476"/>
    </source>
</evidence>
<organism evidence="3 4">
    <name type="scientific">Macrophomina phaseolina</name>
    <dbReference type="NCBI Taxonomy" id="35725"/>
    <lineage>
        <taxon>Eukaryota</taxon>
        <taxon>Fungi</taxon>
        <taxon>Dikarya</taxon>
        <taxon>Ascomycota</taxon>
        <taxon>Pezizomycotina</taxon>
        <taxon>Dothideomycetes</taxon>
        <taxon>Dothideomycetes incertae sedis</taxon>
        <taxon>Botryosphaeriales</taxon>
        <taxon>Botryosphaeriaceae</taxon>
        <taxon>Macrophomina</taxon>
    </lineage>
</organism>
<keyword evidence="4" id="KW-1185">Reference proteome</keyword>
<evidence type="ECO:0000256" key="1">
    <source>
        <dbReference type="SAM" id="SignalP"/>
    </source>
</evidence>
<dbReference type="PANTHER" id="PTHR35186:SF4">
    <property type="entry name" value="PRION-INHIBITION AND PROPAGATION HELO DOMAIN-CONTAINING PROTEIN"/>
    <property type="match status" value="1"/>
</dbReference>
<evidence type="ECO:0000313" key="3">
    <source>
        <dbReference type="EMBL" id="KAH7043809.1"/>
    </source>
</evidence>
<feature type="domain" description="DUF7580" evidence="2">
    <location>
        <begin position="196"/>
        <end position="423"/>
    </location>
</feature>
<keyword evidence="1" id="KW-0732">Signal</keyword>
<feature type="signal peptide" evidence="1">
    <location>
        <begin position="1"/>
        <end position="26"/>
    </location>
</feature>
<dbReference type="EMBL" id="JAGTJR010000022">
    <property type="protein sequence ID" value="KAH7043809.1"/>
    <property type="molecule type" value="Genomic_DNA"/>
</dbReference>
<gene>
    <name evidence="3" type="ORF">B0J12DRAFT_578316</name>
</gene>
<dbReference type="Pfam" id="PF24476">
    <property type="entry name" value="DUF7580"/>
    <property type="match status" value="1"/>
</dbReference>
<reference evidence="3 4" key="1">
    <citation type="journal article" date="2021" name="Nat. Commun.">
        <title>Genetic determinants of endophytism in the Arabidopsis root mycobiome.</title>
        <authorList>
            <person name="Mesny F."/>
            <person name="Miyauchi S."/>
            <person name="Thiergart T."/>
            <person name="Pickel B."/>
            <person name="Atanasova L."/>
            <person name="Karlsson M."/>
            <person name="Huettel B."/>
            <person name="Barry K.W."/>
            <person name="Haridas S."/>
            <person name="Chen C."/>
            <person name="Bauer D."/>
            <person name="Andreopoulos W."/>
            <person name="Pangilinan J."/>
            <person name="LaButti K."/>
            <person name="Riley R."/>
            <person name="Lipzen A."/>
            <person name="Clum A."/>
            <person name="Drula E."/>
            <person name="Henrissat B."/>
            <person name="Kohler A."/>
            <person name="Grigoriev I.V."/>
            <person name="Martin F.M."/>
            <person name="Hacquard S."/>
        </authorList>
    </citation>
    <scope>NUCLEOTIDE SEQUENCE [LARGE SCALE GENOMIC DNA]</scope>
    <source>
        <strain evidence="3 4">MPI-SDFR-AT-0080</strain>
    </source>
</reference>
<evidence type="ECO:0000313" key="4">
    <source>
        <dbReference type="Proteomes" id="UP000774617"/>
    </source>
</evidence>
<sequence length="434" mass="50598">MPSGIECAGLVFAVLPLFVEVAKVYSDGVETIVNVAVKGRWDKRLEDFYFDFYIQLFHLGEIMETIRSSIQSSRPFSSGEGHLTQFMTEWDHDSEMERQLKNYFGSDDRFNAFTIISKRLLTLLQELIKDRTNRISSREQNTPNMFGKLKELAVARELESTKSSLLERFAFFRHREKRERAVNMLEKWVEHLRKLTETLCEACRSDLTSYSLSLVLEDISGQKRMKQLDAKLRKLQFQEGCEPVTLEELLGGPTKLDPSEKRKLALIFAESLLLYHDSKWMSNGWAKDDICFFFRSEDEPDINHPFLSAQFERCPVTPDPFRNLSHHRNPNLLALGILLIEIFNERPIEKWRTKKELDNPNAATVWMVADRVVKKMDRSPFRNAIEACLDLNWIPTGRAANLEEQDIRKGMLEYVIAPLKQEIRWLSVNQIPMR</sequence>
<feature type="chain" id="PRO_5045596939" description="DUF7580 domain-containing protein" evidence="1">
    <location>
        <begin position="27"/>
        <end position="434"/>
    </location>
</feature>
<name>A0ABQ8G3F3_9PEZI</name>
<dbReference type="InterPro" id="IPR056002">
    <property type="entry name" value="DUF7580"/>
</dbReference>